<evidence type="ECO:0000313" key="3">
    <source>
        <dbReference type="RefSeq" id="XP_002735948.1"/>
    </source>
</evidence>
<sequence length="161" mass="18168">MHKSYSKELKERKLRLKYGVDMVPRTEYASSSESGESSPSHSPPYITSSAPSSPTYTYRTPHYGTHPEHHGSRSRLYSAGTNKEQSAPRNPPPSMGAKSSSSGSLLKDLERLRQAQRERGEKLGRTVDQTEVMADRASVFSRTTKALEKKHRDKAKSWWPF</sequence>
<organism evidence="2 3">
    <name type="scientific">Saccoglossus kowalevskii</name>
    <name type="common">Acorn worm</name>
    <dbReference type="NCBI Taxonomy" id="10224"/>
    <lineage>
        <taxon>Eukaryota</taxon>
        <taxon>Metazoa</taxon>
        <taxon>Hemichordata</taxon>
        <taxon>Enteropneusta</taxon>
        <taxon>Harrimaniidae</taxon>
        <taxon>Saccoglossus</taxon>
    </lineage>
</organism>
<keyword evidence="2" id="KW-1185">Reference proteome</keyword>
<dbReference type="Gene3D" id="1.20.5.110">
    <property type="match status" value="1"/>
</dbReference>
<feature type="compositionally biased region" description="Basic and acidic residues" evidence="1">
    <location>
        <begin position="107"/>
        <end position="125"/>
    </location>
</feature>
<feature type="compositionally biased region" description="Low complexity" evidence="1">
    <location>
        <begin position="30"/>
        <end position="63"/>
    </location>
</feature>
<evidence type="ECO:0000313" key="2">
    <source>
        <dbReference type="Proteomes" id="UP000694865"/>
    </source>
</evidence>
<evidence type="ECO:0000256" key="1">
    <source>
        <dbReference type="SAM" id="MobiDB-lite"/>
    </source>
</evidence>
<dbReference type="GeneID" id="100378524"/>
<accession>A0ABM0GRU1</accession>
<dbReference type="RefSeq" id="XP_002735948.1">
    <property type="nucleotide sequence ID" value="XM_002735902.2"/>
</dbReference>
<feature type="compositionally biased region" description="Basic and acidic residues" evidence="1">
    <location>
        <begin position="1"/>
        <end position="11"/>
    </location>
</feature>
<proteinExistence type="predicted"/>
<reference evidence="3" key="1">
    <citation type="submission" date="2025-08" db="UniProtKB">
        <authorList>
            <consortium name="RefSeq"/>
        </authorList>
    </citation>
    <scope>IDENTIFICATION</scope>
    <source>
        <tissue evidence="3">Testes</tissue>
    </source>
</reference>
<dbReference type="Proteomes" id="UP000694865">
    <property type="component" value="Unplaced"/>
</dbReference>
<name>A0ABM0GRU1_SACKO</name>
<gene>
    <name evidence="3" type="primary">LOC100378524</name>
</gene>
<feature type="compositionally biased region" description="Polar residues" evidence="1">
    <location>
        <begin position="79"/>
        <end position="88"/>
    </location>
</feature>
<feature type="region of interest" description="Disordered" evidence="1">
    <location>
        <begin position="1"/>
        <end position="127"/>
    </location>
</feature>
<protein>
    <submittedName>
        <fullName evidence="3">Uncharacterized protein LOC100378524</fullName>
    </submittedName>
</protein>
<feature type="compositionally biased region" description="Low complexity" evidence="1">
    <location>
        <begin position="95"/>
        <end position="106"/>
    </location>
</feature>
<dbReference type="CDD" id="cd15873">
    <property type="entry name" value="R-SNARE_STXBP5_6"/>
    <property type="match status" value="1"/>
</dbReference>